<protein>
    <submittedName>
        <fullName evidence="1">DUF2442 domain-containing protein</fullName>
    </submittedName>
</protein>
<organism evidence="1 2">
    <name type="scientific">Adhaeribacter arboris</name>
    <dbReference type="NCBI Taxonomy" id="2072846"/>
    <lineage>
        <taxon>Bacteria</taxon>
        <taxon>Pseudomonadati</taxon>
        <taxon>Bacteroidota</taxon>
        <taxon>Cytophagia</taxon>
        <taxon>Cytophagales</taxon>
        <taxon>Hymenobacteraceae</taxon>
        <taxon>Adhaeribacter</taxon>
    </lineage>
</organism>
<comment type="caution">
    <text evidence="1">The sequence shown here is derived from an EMBL/GenBank/DDBJ whole genome shotgun (WGS) entry which is preliminary data.</text>
</comment>
<evidence type="ECO:0000313" key="1">
    <source>
        <dbReference type="EMBL" id="PSR54812.1"/>
    </source>
</evidence>
<reference evidence="1 2" key="1">
    <citation type="submission" date="2018-03" db="EMBL/GenBank/DDBJ databases">
        <title>Adhaeribacter sp. HMF7605 Genome sequencing and assembly.</title>
        <authorList>
            <person name="Kang H."/>
            <person name="Kang J."/>
            <person name="Cha I."/>
            <person name="Kim H."/>
            <person name="Joh K."/>
        </authorList>
    </citation>
    <scope>NUCLEOTIDE SEQUENCE [LARGE SCALE GENOMIC DNA]</scope>
    <source>
        <strain evidence="1 2">HMF7605</strain>
    </source>
</reference>
<evidence type="ECO:0000313" key="2">
    <source>
        <dbReference type="Proteomes" id="UP000240357"/>
    </source>
</evidence>
<dbReference type="OrthoDB" id="9807561at2"/>
<sequence length="78" mass="8840">MNLTANKKILVTANQVWFTEDKLYVLLNDGRELGIPLEWFPKLSSCSEADRQKYRLIGNGIGICWEGIDEDLSVLALL</sequence>
<dbReference type="EMBL" id="PYFT01000001">
    <property type="protein sequence ID" value="PSR54812.1"/>
    <property type="molecule type" value="Genomic_DNA"/>
</dbReference>
<dbReference type="InterPro" id="IPR018841">
    <property type="entry name" value="DUF2442"/>
</dbReference>
<accession>A0A2T2YH50</accession>
<dbReference type="Proteomes" id="UP000240357">
    <property type="component" value="Unassembled WGS sequence"/>
</dbReference>
<dbReference type="AlphaFoldDB" id="A0A2T2YH50"/>
<gene>
    <name evidence="1" type="ORF">AHMF7605_15520</name>
</gene>
<dbReference type="Pfam" id="PF10387">
    <property type="entry name" value="DUF2442"/>
    <property type="match status" value="1"/>
</dbReference>
<dbReference type="RefSeq" id="WP_106930833.1">
    <property type="nucleotide sequence ID" value="NZ_PYFT01000001.1"/>
</dbReference>
<dbReference type="Gene3D" id="3.30.2020.40">
    <property type="entry name" value="Uncharacterised protein PF10387, DUF2442"/>
    <property type="match status" value="1"/>
</dbReference>
<name>A0A2T2YH50_9BACT</name>
<keyword evidence="2" id="KW-1185">Reference proteome</keyword>
<proteinExistence type="predicted"/>